<keyword evidence="2 3" id="KW-0560">Oxidoreductase</keyword>
<dbReference type="InterPro" id="IPR016161">
    <property type="entry name" value="Ald_DH/histidinol_DH"/>
</dbReference>
<proteinExistence type="inferred from homology"/>
<evidence type="ECO:0000259" key="6">
    <source>
        <dbReference type="Pfam" id="PF00171"/>
    </source>
</evidence>
<dbReference type="InterPro" id="IPR016162">
    <property type="entry name" value="Ald_DH_N"/>
</dbReference>
<protein>
    <recommendedName>
        <fullName evidence="3">Aldehyde dehydrogenase</fullName>
    </recommendedName>
</protein>
<feature type="active site" evidence="4">
    <location>
        <position position="233"/>
    </location>
</feature>
<dbReference type="Proteomes" id="UP001168694">
    <property type="component" value="Unassembled WGS sequence"/>
</dbReference>
<evidence type="ECO:0000256" key="5">
    <source>
        <dbReference type="RuleBase" id="RU003345"/>
    </source>
</evidence>
<feature type="domain" description="Aldehyde dehydrogenase" evidence="6">
    <location>
        <begin position="4"/>
        <end position="459"/>
    </location>
</feature>
<name>A0ABT8E955_9BACL</name>
<keyword evidence="8" id="KW-1185">Reference proteome</keyword>
<dbReference type="PIRSF" id="PIRSF036492">
    <property type="entry name" value="ALDH"/>
    <property type="match status" value="1"/>
</dbReference>
<dbReference type="SUPFAM" id="SSF53720">
    <property type="entry name" value="ALDH-like"/>
    <property type="match status" value="1"/>
</dbReference>
<evidence type="ECO:0000256" key="3">
    <source>
        <dbReference type="PIRNR" id="PIRNR036492"/>
    </source>
</evidence>
<organism evidence="7 8">
    <name type="scientific">Fictibacillus terranigra</name>
    <dbReference type="NCBI Taxonomy" id="3058424"/>
    <lineage>
        <taxon>Bacteria</taxon>
        <taxon>Bacillati</taxon>
        <taxon>Bacillota</taxon>
        <taxon>Bacilli</taxon>
        <taxon>Bacillales</taxon>
        <taxon>Fictibacillaceae</taxon>
        <taxon>Fictibacillus</taxon>
    </lineage>
</organism>
<evidence type="ECO:0000256" key="1">
    <source>
        <dbReference type="ARBA" id="ARBA00009986"/>
    </source>
</evidence>
<reference evidence="7" key="1">
    <citation type="submission" date="2023-06" db="EMBL/GenBank/DDBJ databases">
        <title>Draft Genome Sequences of Representative Paenibacillus Polymyxa, Bacillus cereus, Fictibacillus sp., and Brevibacillus agri Strains Isolated from Amazonian Dark Earth.</title>
        <authorList>
            <person name="Pellegrinetti T.A."/>
            <person name="Cunha I.C.M."/>
            <person name="Chaves M.G."/>
            <person name="Freitas A.S."/>
            <person name="Silva A.V.R."/>
            <person name="Tsai S.M."/>
            <person name="Mendes L.W."/>
        </authorList>
    </citation>
    <scope>NUCLEOTIDE SEQUENCE</scope>
    <source>
        <strain evidence="7">CENA-BCM004</strain>
    </source>
</reference>
<dbReference type="CDD" id="cd07099">
    <property type="entry name" value="ALDH_DDALDH"/>
    <property type="match status" value="1"/>
</dbReference>
<accession>A0ABT8E955</accession>
<dbReference type="PANTHER" id="PTHR11699">
    <property type="entry name" value="ALDEHYDE DEHYDROGENASE-RELATED"/>
    <property type="match status" value="1"/>
</dbReference>
<dbReference type="Gene3D" id="3.40.309.10">
    <property type="entry name" value="Aldehyde Dehydrogenase, Chain A, domain 2"/>
    <property type="match status" value="1"/>
</dbReference>
<comment type="similarity">
    <text evidence="1 3 5">Belongs to the aldehyde dehydrogenase family.</text>
</comment>
<evidence type="ECO:0000256" key="2">
    <source>
        <dbReference type="ARBA" id="ARBA00023002"/>
    </source>
</evidence>
<comment type="caution">
    <text evidence="7">The sequence shown here is derived from an EMBL/GenBank/DDBJ whole genome shotgun (WGS) entry which is preliminary data.</text>
</comment>
<dbReference type="EMBL" id="JAUHLN010000003">
    <property type="protein sequence ID" value="MDN4074446.1"/>
    <property type="molecule type" value="Genomic_DNA"/>
</dbReference>
<dbReference type="RefSeq" id="WP_290400574.1">
    <property type="nucleotide sequence ID" value="NZ_JAUHLN010000003.1"/>
</dbReference>
<dbReference type="PROSITE" id="PS00687">
    <property type="entry name" value="ALDEHYDE_DEHYDR_GLU"/>
    <property type="match status" value="1"/>
</dbReference>
<dbReference type="InterPro" id="IPR015590">
    <property type="entry name" value="Aldehyde_DH_dom"/>
</dbReference>
<dbReference type="InterPro" id="IPR029510">
    <property type="entry name" value="Ald_DH_CS_GLU"/>
</dbReference>
<dbReference type="Pfam" id="PF00171">
    <property type="entry name" value="Aldedh"/>
    <property type="match status" value="1"/>
</dbReference>
<evidence type="ECO:0000256" key="4">
    <source>
        <dbReference type="PROSITE-ProRule" id="PRU10007"/>
    </source>
</evidence>
<dbReference type="InterPro" id="IPR012394">
    <property type="entry name" value="Aldehyde_DH_NAD(P)"/>
</dbReference>
<dbReference type="InterPro" id="IPR016163">
    <property type="entry name" value="Ald_DH_C"/>
</dbReference>
<evidence type="ECO:0000313" key="7">
    <source>
        <dbReference type="EMBL" id="MDN4074446.1"/>
    </source>
</evidence>
<sequence length="517" mass="57290">MGTLTAVNPATGETISEMEATPLESAGSIMADARLAFRSWKNLSVSQRVSYFKALRLTMLDSLDHCVDVIAKDAGKPKVEVITAEILTTAESIKHLEKHAEKLLKTKRVKTPITLLGKRSYISYEPRGTVLVISPWNYPFSLAMIPVLSALVSGNCVILKPSEVTPMIGRLMESLFLKAGFPSGTVQVAHGKGDLGAKLIEEKPDYILFTGSAKTGKIIQRAAAQLLIPTTLELSGKDPMIVYEDANLERAAKGALWGALTNSGQVCMSIERIYVEANVYRKFMKLLKSEAEKLLHDGSVDSDLGFMTFEPQVEIVKEHVKDAVDNGAVLEMGSLPEKWPKEKNFKLEPLILSNLTQQMKVMQEETFGPVICVLPFKGEEEAIRLANDSPYGLNASIFTRDLKKAKRTAARLESGAVCINEVIISFANPYLPFGGVKGSGMGRYHGDIGIEIFTEPKAVLVDHGWKKSEVNWFPYRGKFPLFYDLILAYYGKRKNWMRFLGSFLKLLKKSSIERGMK</sequence>
<dbReference type="Gene3D" id="3.40.605.10">
    <property type="entry name" value="Aldehyde Dehydrogenase, Chain A, domain 1"/>
    <property type="match status" value="1"/>
</dbReference>
<evidence type="ECO:0000313" key="8">
    <source>
        <dbReference type="Proteomes" id="UP001168694"/>
    </source>
</evidence>
<gene>
    <name evidence="7" type="ORF">QYF49_15800</name>
</gene>